<dbReference type="AlphaFoldDB" id="A0A1I4TI74"/>
<feature type="region of interest" description="Disordered" evidence="1">
    <location>
        <begin position="24"/>
        <end position="51"/>
    </location>
</feature>
<evidence type="ECO:0008006" key="4">
    <source>
        <dbReference type="Google" id="ProtNLM"/>
    </source>
</evidence>
<evidence type="ECO:0000256" key="1">
    <source>
        <dbReference type="SAM" id="MobiDB-lite"/>
    </source>
</evidence>
<dbReference type="RefSeq" id="WP_143105249.1">
    <property type="nucleotide sequence ID" value="NZ_FOUY01000002.1"/>
</dbReference>
<dbReference type="SUPFAM" id="SSF53474">
    <property type="entry name" value="alpha/beta-Hydrolases"/>
    <property type="match status" value="1"/>
</dbReference>
<dbReference type="Proteomes" id="UP000199614">
    <property type="component" value="Unassembled WGS sequence"/>
</dbReference>
<evidence type="ECO:0000313" key="2">
    <source>
        <dbReference type="EMBL" id="SFM76424.1"/>
    </source>
</evidence>
<dbReference type="InterPro" id="IPR029058">
    <property type="entry name" value="AB_hydrolase_fold"/>
</dbReference>
<sequence>MFASLLTAGLERFAEVSMAVLDQSRPAENRSGSGRLEDDARSAVAGHTPAGPGDGAPVLLIGGLGTTAPFLRPLTRWLGQRGYAVTPVTVGAGLDCAEQTVDELAGVLEDVADRSRRRVRLVGHSRGGQFARVLARRRPDLTGALVTVGTPFDLYALRWPTFLTAAAITLAGTLGIGGLARVTCLAGGCCRRFRADLRAPVPDGVPFTSVYSREDRVVPYEACRACATHDSAAHRTRVRNVEVPGSHVGLLVGPHARSAVVDGLIAAHDDGPGGRPGADVTALPAPA</sequence>
<evidence type="ECO:0000313" key="3">
    <source>
        <dbReference type="Proteomes" id="UP000199614"/>
    </source>
</evidence>
<accession>A0A1I4TI74</accession>
<name>A0A1I4TI74_PSUAM</name>
<dbReference type="Gene3D" id="3.40.50.1820">
    <property type="entry name" value="alpha/beta hydrolase"/>
    <property type="match status" value="1"/>
</dbReference>
<dbReference type="STRING" id="260086.SAMN05216207_1002307"/>
<proteinExistence type="predicted"/>
<gene>
    <name evidence="2" type="ORF">SAMN05216207_1002307</name>
</gene>
<reference evidence="2 3" key="1">
    <citation type="submission" date="2016-10" db="EMBL/GenBank/DDBJ databases">
        <authorList>
            <person name="de Groot N.N."/>
        </authorList>
    </citation>
    <scope>NUCLEOTIDE SEQUENCE [LARGE SCALE GENOMIC DNA]</scope>
    <source>
        <strain evidence="2 3">CGMCC 4.1877</strain>
    </source>
</reference>
<organism evidence="2 3">
    <name type="scientific">Pseudonocardia ammonioxydans</name>
    <dbReference type="NCBI Taxonomy" id="260086"/>
    <lineage>
        <taxon>Bacteria</taxon>
        <taxon>Bacillati</taxon>
        <taxon>Actinomycetota</taxon>
        <taxon>Actinomycetes</taxon>
        <taxon>Pseudonocardiales</taxon>
        <taxon>Pseudonocardiaceae</taxon>
        <taxon>Pseudonocardia</taxon>
    </lineage>
</organism>
<dbReference type="OrthoDB" id="8871309at2"/>
<dbReference type="EMBL" id="FOUY01000002">
    <property type="protein sequence ID" value="SFM76424.1"/>
    <property type="molecule type" value="Genomic_DNA"/>
</dbReference>
<keyword evidence="3" id="KW-1185">Reference proteome</keyword>
<protein>
    <recommendedName>
        <fullName evidence="4">Alpha/beta hydrolase family protein</fullName>
    </recommendedName>
</protein>